<name>A0ABU8T634_9PSEU</name>
<dbReference type="InterPro" id="IPR029035">
    <property type="entry name" value="DHS-like_NAD/FAD-binding_dom"/>
</dbReference>
<dbReference type="Pfam" id="PF13289">
    <property type="entry name" value="SIR2_2"/>
    <property type="match status" value="1"/>
</dbReference>
<dbReference type="Proteomes" id="UP001364211">
    <property type="component" value="Unassembled WGS sequence"/>
</dbReference>
<dbReference type="RefSeq" id="WP_340288990.1">
    <property type="nucleotide sequence ID" value="NZ_JBBJUP010000007.1"/>
</dbReference>
<evidence type="ECO:0000313" key="1">
    <source>
        <dbReference type="EMBL" id="MEJ8279416.1"/>
    </source>
</evidence>
<proteinExistence type="predicted"/>
<dbReference type="SUPFAM" id="SSF52467">
    <property type="entry name" value="DHS-like NAD/FAD-binding domain"/>
    <property type="match status" value="1"/>
</dbReference>
<organism evidence="1 2">
    <name type="scientific">Pseudonocardia spirodelae</name>
    <dbReference type="NCBI Taxonomy" id="3133431"/>
    <lineage>
        <taxon>Bacteria</taxon>
        <taxon>Bacillati</taxon>
        <taxon>Actinomycetota</taxon>
        <taxon>Actinomycetes</taxon>
        <taxon>Pseudonocardiales</taxon>
        <taxon>Pseudonocardiaceae</taxon>
        <taxon>Pseudonocardia</taxon>
    </lineage>
</organism>
<sequence>MGHVFVVPGDLIRFACDARLLPTDRLLTITPAWRTPDVEARVAALDPGLRRRFGAEEILATPLPDGDGPRPVLTAVPFTGVGCGDDVRRPLTEGLTAAARVAGPSRRAVPLIAMPLFGSSGGGGDPLRGELIRIALDVGREVASGHGVDVALVLREPADLAQAQEYRRRDPGRWWPELDDRLRATLRTVAGYARRGLLVPFIGAGVSISAGLPTWADLLATLARDRLPAGSEREFAALPVLDQAEILQGLHTDRAAFTTEIAKRTRADRYGLAPALLAGLPTGEAVTLNYDELYEMASADAGRRTAVLPFDAADSGDRWLLKLHGSVSRPDSIVLTRRDYLGYRNGREALSALAKALLLTRHLLFVGFGLSDDHFHEVMHDVRAVAGGHRRTLGTALVLEPSTLRDTLWRSDLDFVPVGGDDVAEQARRQEIALDHLLADTDRGLGHVLDPRFRDLLPDAERRLADRLTALASAMDADETATATGDAVRELLTRLGKR</sequence>
<reference evidence="1 2" key="1">
    <citation type="submission" date="2024-03" db="EMBL/GenBank/DDBJ databases">
        <title>Draft genome sequence of Pseudonocardia sp. DW16-2.</title>
        <authorList>
            <person name="Duangmal K."/>
        </authorList>
    </citation>
    <scope>NUCLEOTIDE SEQUENCE [LARGE SCALE GENOMIC DNA]</scope>
    <source>
        <strain evidence="1 2">DW16-2</strain>
    </source>
</reference>
<gene>
    <name evidence="1" type="ORF">WJX68_10780</name>
</gene>
<protein>
    <submittedName>
        <fullName evidence="1">SIR2 family protein</fullName>
    </submittedName>
</protein>
<comment type="caution">
    <text evidence="1">The sequence shown here is derived from an EMBL/GenBank/DDBJ whole genome shotgun (WGS) entry which is preliminary data.</text>
</comment>
<accession>A0ABU8T634</accession>
<keyword evidence="2" id="KW-1185">Reference proteome</keyword>
<dbReference type="EMBL" id="JBBJUP010000007">
    <property type="protein sequence ID" value="MEJ8279416.1"/>
    <property type="molecule type" value="Genomic_DNA"/>
</dbReference>
<evidence type="ECO:0000313" key="2">
    <source>
        <dbReference type="Proteomes" id="UP001364211"/>
    </source>
</evidence>